<evidence type="ECO:0000259" key="8">
    <source>
        <dbReference type="SMART" id="SM00848"/>
    </source>
</evidence>
<keyword evidence="10" id="KW-1185">Reference proteome</keyword>
<gene>
    <name evidence="9" type="ORF">DIABBA_LOCUS12593</name>
</gene>
<organism evidence="9 10">
    <name type="scientific">Diabrotica balteata</name>
    <name type="common">Banded cucumber beetle</name>
    <dbReference type="NCBI Taxonomy" id="107213"/>
    <lineage>
        <taxon>Eukaryota</taxon>
        <taxon>Metazoa</taxon>
        <taxon>Ecdysozoa</taxon>
        <taxon>Arthropoda</taxon>
        <taxon>Hexapoda</taxon>
        <taxon>Insecta</taxon>
        <taxon>Pterygota</taxon>
        <taxon>Neoptera</taxon>
        <taxon>Endopterygota</taxon>
        <taxon>Coleoptera</taxon>
        <taxon>Polyphaga</taxon>
        <taxon>Cucujiformia</taxon>
        <taxon>Chrysomeloidea</taxon>
        <taxon>Chrysomelidae</taxon>
        <taxon>Galerucinae</taxon>
        <taxon>Diabroticina</taxon>
        <taxon>Diabroticites</taxon>
        <taxon>Diabrotica</taxon>
    </lineage>
</organism>
<proteinExistence type="inferred from homology"/>
<evidence type="ECO:0000256" key="5">
    <source>
        <dbReference type="ARBA" id="ARBA00023145"/>
    </source>
</evidence>
<dbReference type="AlphaFoldDB" id="A0A9N9TED2"/>
<feature type="signal peptide" evidence="7">
    <location>
        <begin position="1"/>
        <end position="16"/>
    </location>
</feature>
<dbReference type="SUPFAM" id="SSF54001">
    <property type="entry name" value="Cysteine proteinases"/>
    <property type="match status" value="1"/>
</dbReference>
<dbReference type="PANTHER" id="PTHR12411">
    <property type="entry name" value="CYSTEINE PROTEASE FAMILY C1-RELATED"/>
    <property type="match status" value="1"/>
</dbReference>
<dbReference type="InterPro" id="IPR000668">
    <property type="entry name" value="Peptidase_C1A_C"/>
</dbReference>
<sequence length="142" mass="16291">MRFLVLLLTLAVAANALTSHEKWSQFKVDHSKKYEHLREEQVRFQIFSDNLRKIEEHNARYESGEVSYYLALNQFADMTPEEFKAMLDSQIVHMPKPNITSRFVADPQLDVPESIDWRDKGAVAPIRDQGGCGSCWAFSAVS</sequence>
<dbReference type="SMART" id="SM00848">
    <property type="entry name" value="Inhibitor_I29"/>
    <property type="match status" value="1"/>
</dbReference>
<protein>
    <recommendedName>
        <fullName evidence="8">Cathepsin propeptide inhibitor domain-containing protein</fullName>
    </recommendedName>
</protein>
<dbReference type="GO" id="GO:0006508">
    <property type="term" value="P:proteolysis"/>
    <property type="evidence" value="ECO:0007669"/>
    <property type="project" value="UniProtKB-KW"/>
</dbReference>
<comment type="similarity">
    <text evidence="1">Belongs to the peptidase C1 family.</text>
</comment>
<dbReference type="Gene3D" id="3.90.70.10">
    <property type="entry name" value="Cysteine proteinases"/>
    <property type="match status" value="1"/>
</dbReference>
<keyword evidence="6" id="KW-1015">Disulfide bond</keyword>
<name>A0A9N9TED2_DIABA</name>
<dbReference type="InterPro" id="IPR013128">
    <property type="entry name" value="Peptidase_C1A"/>
</dbReference>
<dbReference type="PROSITE" id="PS00139">
    <property type="entry name" value="THIOL_PROTEASE_CYS"/>
    <property type="match status" value="1"/>
</dbReference>
<evidence type="ECO:0000256" key="4">
    <source>
        <dbReference type="ARBA" id="ARBA00022807"/>
    </source>
</evidence>
<dbReference type="Proteomes" id="UP001153709">
    <property type="component" value="Chromosome 8"/>
</dbReference>
<keyword evidence="2" id="KW-0645">Protease</keyword>
<dbReference type="InterPro" id="IPR038765">
    <property type="entry name" value="Papain-like_cys_pep_sf"/>
</dbReference>
<accession>A0A9N9TED2</accession>
<dbReference type="InterPro" id="IPR013201">
    <property type="entry name" value="Prot_inhib_I29"/>
</dbReference>
<dbReference type="Gene3D" id="1.10.287.2250">
    <property type="match status" value="1"/>
</dbReference>
<dbReference type="GO" id="GO:0008234">
    <property type="term" value="F:cysteine-type peptidase activity"/>
    <property type="evidence" value="ECO:0007669"/>
    <property type="project" value="UniProtKB-KW"/>
</dbReference>
<keyword evidence="4" id="KW-0788">Thiol protease</keyword>
<dbReference type="InterPro" id="IPR000169">
    <property type="entry name" value="Pept_cys_AS"/>
</dbReference>
<dbReference type="Pfam" id="PF00112">
    <property type="entry name" value="Peptidase_C1"/>
    <property type="match status" value="1"/>
</dbReference>
<evidence type="ECO:0000256" key="6">
    <source>
        <dbReference type="ARBA" id="ARBA00023157"/>
    </source>
</evidence>
<evidence type="ECO:0000256" key="2">
    <source>
        <dbReference type="ARBA" id="ARBA00022670"/>
    </source>
</evidence>
<feature type="domain" description="Cathepsin propeptide inhibitor" evidence="8">
    <location>
        <begin position="23"/>
        <end position="83"/>
    </location>
</feature>
<reference evidence="9" key="1">
    <citation type="submission" date="2022-01" db="EMBL/GenBank/DDBJ databases">
        <authorList>
            <person name="King R."/>
        </authorList>
    </citation>
    <scope>NUCLEOTIDE SEQUENCE</scope>
</reference>
<evidence type="ECO:0000313" key="9">
    <source>
        <dbReference type="EMBL" id="CAG9839871.1"/>
    </source>
</evidence>
<evidence type="ECO:0000256" key="7">
    <source>
        <dbReference type="SAM" id="SignalP"/>
    </source>
</evidence>
<dbReference type="EMBL" id="OU898283">
    <property type="protein sequence ID" value="CAG9839871.1"/>
    <property type="molecule type" value="Genomic_DNA"/>
</dbReference>
<evidence type="ECO:0000313" key="10">
    <source>
        <dbReference type="Proteomes" id="UP001153709"/>
    </source>
</evidence>
<keyword evidence="7" id="KW-0732">Signal</keyword>
<evidence type="ECO:0000256" key="1">
    <source>
        <dbReference type="ARBA" id="ARBA00008455"/>
    </source>
</evidence>
<keyword evidence="5" id="KW-0865">Zymogen</keyword>
<feature type="chain" id="PRO_5040264185" description="Cathepsin propeptide inhibitor domain-containing protein" evidence="7">
    <location>
        <begin position="17"/>
        <end position="142"/>
    </location>
</feature>
<evidence type="ECO:0000256" key="3">
    <source>
        <dbReference type="ARBA" id="ARBA00022801"/>
    </source>
</evidence>
<keyword evidence="3" id="KW-0378">Hydrolase</keyword>
<dbReference type="Pfam" id="PF08246">
    <property type="entry name" value="Inhibitor_I29"/>
    <property type="match status" value="1"/>
</dbReference>